<dbReference type="Proteomes" id="UP001316184">
    <property type="component" value="Chromosome"/>
</dbReference>
<accession>A0ABY5M7Z0</accession>
<reference evidence="3 4" key="1">
    <citation type="submission" date="2022-08" db="EMBL/GenBank/DDBJ databases">
        <title>novel species in genus Aeromicrobium.</title>
        <authorList>
            <person name="Ye L."/>
        </authorList>
    </citation>
    <scope>NUCLEOTIDE SEQUENCE [LARGE SCALE GENOMIC DNA]</scope>
    <source>
        <strain evidence="4">zg-Y1379</strain>
    </source>
</reference>
<sequence>MNRHPFCWQNLVFGLLFLAIAGSWAVRKTDLLTTRELSLTAAAVLILLGLIGVAATLRPRRPSNAPSQTEPEGEAHEEAHPQP</sequence>
<feature type="compositionally biased region" description="Basic and acidic residues" evidence="1">
    <location>
        <begin position="73"/>
        <end position="83"/>
    </location>
</feature>
<gene>
    <name evidence="3" type="ORF">NQV15_14690</name>
</gene>
<dbReference type="RefSeq" id="WP_232400994.1">
    <property type="nucleotide sequence ID" value="NZ_CP102173.1"/>
</dbReference>
<protein>
    <submittedName>
        <fullName evidence="3">Uncharacterized protein</fullName>
    </submittedName>
</protein>
<proteinExistence type="predicted"/>
<name>A0ABY5M7Z0_9ACTN</name>
<evidence type="ECO:0000313" key="3">
    <source>
        <dbReference type="EMBL" id="UUP13090.1"/>
    </source>
</evidence>
<feature type="region of interest" description="Disordered" evidence="1">
    <location>
        <begin position="59"/>
        <end position="83"/>
    </location>
</feature>
<keyword evidence="2" id="KW-0812">Transmembrane</keyword>
<evidence type="ECO:0000256" key="1">
    <source>
        <dbReference type="SAM" id="MobiDB-lite"/>
    </source>
</evidence>
<dbReference type="EMBL" id="CP102173">
    <property type="protein sequence ID" value="UUP13090.1"/>
    <property type="molecule type" value="Genomic_DNA"/>
</dbReference>
<keyword evidence="2" id="KW-0472">Membrane</keyword>
<keyword evidence="4" id="KW-1185">Reference proteome</keyword>
<organism evidence="3 4">
    <name type="scientific">Aeromicrobium wangtongii</name>
    <dbReference type="NCBI Taxonomy" id="2969247"/>
    <lineage>
        <taxon>Bacteria</taxon>
        <taxon>Bacillati</taxon>
        <taxon>Actinomycetota</taxon>
        <taxon>Actinomycetes</taxon>
        <taxon>Propionibacteriales</taxon>
        <taxon>Nocardioidaceae</taxon>
        <taxon>Aeromicrobium</taxon>
    </lineage>
</organism>
<feature type="transmembrane region" description="Helical" evidence="2">
    <location>
        <begin position="37"/>
        <end position="57"/>
    </location>
</feature>
<evidence type="ECO:0000256" key="2">
    <source>
        <dbReference type="SAM" id="Phobius"/>
    </source>
</evidence>
<keyword evidence="2" id="KW-1133">Transmembrane helix</keyword>
<evidence type="ECO:0000313" key="4">
    <source>
        <dbReference type="Proteomes" id="UP001316184"/>
    </source>
</evidence>